<dbReference type="Proteomes" id="UP000032702">
    <property type="component" value="Unassembled WGS sequence"/>
</dbReference>
<dbReference type="HOGENOM" id="CLU_773450_0_0_7"/>
<dbReference type="Proteomes" id="UP000001351">
    <property type="component" value="Chromosome"/>
</dbReference>
<dbReference type="eggNOG" id="ENOG50339XT">
    <property type="taxonomic scope" value="Bacteria"/>
</dbReference>
<dbReference type="AlphaFoldDB" id="Q09BW1"/>
<dbReference type="KEGG" id="sur:STAUR_6176"/>
<dbReference type="STRING" id="378806.STAUR_6176"/>
<dbReference type="OrthoDB" id="5490530at2"/>
<organism evidence="2 4">
    <name type="scientific">Stigmatella aurantiaca (strain DW4/3-1)</name>
    <dbReference type="NCBI Taxonomy" id="378806"/>
    <lineage>
        <taxon>Bacteria</taxon>
        <taxon>Pseudomonadati</taxon>
        <taxon>Myxococcota</taxon>
        <taxon>Myxococcia</taxon>
        <taxon>Myxococcales</taxon>
        <taxon>Cystobacterineae</taxon>
        <taxon>Archangiaceae</taxon>
        <taxon>Stigmatella</taxon>
    </lineage>
</organism>
<reference evidence="1 3" key="2">
    <citation type="journal article" date="2011" name="Mol. Biol. Evol.">
        <title>Comparative genomic analysis of fruiting body formation in Myxococcales.</title>
        <authorList>
            <person name="Huntley S."/>
            <person name="Hamann N."/>
            <person name="Wegener-Feldbrugge S."/>
            <person name="Treuner-Lange A."/>
            <person name="Kube M."/>
            <person name="Reinhardt R."/>
            <person name="Klages S."/>
            <person name="Muller R."/>
            <person name="Ronning C.M."/>
            <person name="Nierman W.C."/>
            <person name="Sogaard-Andersen L."/>
        </authorList>
    </citation>
    <scope>NUCLEOTIDE SEQUENCE [LARGE SCALE GENOMIC DNA]</scope>
    <source>
        <strain evidence="1 3">DW4/3-1</strain>
    </source>
</reference>
<gene>
    <name evidence="1" type="ordered locus">STAUR_6176</name>
    <name evidence="2" type="ORF">STIAU_6201</name>
</gene>
<dbReference type="InterPro" id="IPR049886">
    <property type="entry name" value="CFI_box_CTERM_dom"/>
</dbReference>
<accession>Q09BW1</accession>
<dbReference type="RefSeq" id="WP_002610943.1">
    <property type="nucleotide sequence ID" value="NC_014623.1"/>
</dbReference>
<sequence>MWAALQPEDLFQAALVKAAKMEVRREELPVALERLRASASALFARIPEPPLYRRAEDPARKAAEALLPEVERVLAEAMAVTRVPEAPAAAHGIQAAVKAHAEALCHTVAGRLGPAEVAWRSGLALERAAHPTRNLGTRPLELPAVYDKHTGLSRYDPQAAPQAKVKLACPNTGCKRIDDYAFTTSHAYHRFVCSACNTPFKAYFGELRGLEVERLSSSNRYLFTVDELGSGGNTRIDFEEASGAEFPVARRDLLAFLYTDEPKLKLVVNVTNGRLMWISPASSCFVATAAFGPQAPELVAFRAFRDEVLSQHGIGRAFIRGYYRHGPGVAGWVVRHPRVKAGVRGVLTLVHRHLTRKGDA</sequence>
<dbReference type="EMBL" id="AAMD01000008">
    <property type="protein sequence ID" value="EAU69149.1"/>
    <property type="molecule type" value="Genomic_DNA"/>
</dbReference>
<dbReference type="NCBIfam" id="NF041770">
    <property type="entry name" value="CFI_box_CTERM"/>
    <property type="match status" value="1"/>
</dbReference>
<dbReference type="PATRIC" id="fig|378806.16.peg.8504"/>
<evidence type="ECO:0000313" key="3">
    <source>
        <dbReference type="Proteomes" id="UP000001351"/>
    </source>
</evidence>
<protein>
    <submittedName>
        <fullName evidence="1">Conserved uncharacterized protein</fullName>
    </submittedName>
</protein>
<reference evidence="2 4" key="1">
    <citation type="submission" date="2006-04" db="EMBL/GenBank/DDBJ databases">
        <authorList>
            <person name="Nierman W.C."/>
        </authorList>
    </citation>
    <scope>NUCLEOTIDE SEQUENCE [LARGE SCALE GENOMIC DNA]</scope>
    <source>
        <strain evidence="2 4">DW4/3-1</strain>
    </source>
</reference>
<dbReference type="EMBL" id="CP002271">
    <property type="protein sequence ID" value="ADO73933.1"/>
    <property type="molecule type" value="Genomic_DNA"/>
</dbReference>
<name>Q09BW1_STIAD</name>
<keyword evidence="3" id="KW-1185">Reference proteome</keyword>
<evidence type="ECO:0000313" key="1">
    <source>
        <dbReference type="EMBL" id="ADO73933.1"/>
    </source>
</evidence>
<evidence type="ECO:0000313" key="2">
    <source>
        <dbReference type="EMBL" id="EAU69149.1"/>
    </source>
</evidence>
<proteinExistence type="predicted"/>
<evidence type="ECO:0000313" key="4">
    <source>
        <dbReference type="Proteomes" id="UP000032702"/>
    </source>
</evidence>